<gene>
    <name evidence="2" type="ORF">HAND1043_LOCUS9649</name>
</gene>
<protein>
    <submittedName>
        <fullName evidence="2">Uncharacterized protein</fullName>
    </submittedName>
</protein>
<dbReference type="EMBL" id="HBFK01015689">
    <property type="protein sequence ID" value="CAD8743155.1"/>
    <property type="molecule type" value="Transcribed_RNA"/>
</dbReference>
<organism evidence="2">
    <name type="scientific">Hemiselmis andersenii</name>
    <name type="common">Cryptophyte alga</name>
    <dbReference type="NCBI Taxonomy" id="464988"/>
    <lineage>
        <taxon>Eukaryota</taxon>
        <taxon>Cryptophyceae</taxon>
        <taxon>Cryptomonadales</taxon>
        <taxon>Hemiselmidaceae</taxon>
        <taxon>Hemiselmis</taxon>
    </lineage>
</organism>
<evidence type="ECO:0000256" key="1">
    <source>
        <dbReference type="SAM" id="SignalP"/>
    </source>
</evidence>
<keyword evidence="1" id="KW-0732">Signal</keyword>
<dbReference type="AlphaFoldDB" id="A0A6T8K9K2"/>
<name>A0A6T8K9K2_HEMAN</name>
<reference evidence="2" key="1">
    <citation type="submission" date="2021-01" db="EMBL/GenBank/DDBJ databases">
        <authorList>
            <person name="Corre E."/>
            <person name="Pelletier E."/>
            <person name="Niang G."/>
            <person name="Scheremetjew M."/>
            <person name="Finn R."/>
            <person name="Kale V."/>
            <person name="Holt S."/>
            <person name="Cochrane G."/>
            <person name="Meng A."/>
            <person name="Brown T."/>
            <person name="Cohen L."/>
        </authorList>
    </citation>
    <scope>NUCLEOTIDE SEQUENCE</scope>
    <source>
        <strain evidence="2">CCMP441</strain>
    </source>
</reference>
<proteinExistence type="predicted"/>
<feature type="chain" id="PRO_5030159797" evidence="1">
    <location>
        <begin position="23"/>
        <end position="281"/>
    </location>
</feature>
<sequence>MIRRAAGGYLGLGVAVVLSVVALHSVTHRSEMEAKVECGRDGCWEQDPGRRAVVDPETPNPARAVFMFPGGKERMYSGKIHEAIHPHGAVVSNYGSGIHNKHDGGGRLRRAGVSVNGKGMVERAVPNPYYDPQNYDLETATSPRTLSQAKKVRVNSQRAQDKLERHGVNVEGKFLFGRHDMIGRTHALVAPEESLAPVIPCGTTYTAATGGMQAEPYIGTVGAGEHDSRSYLEGQGVKVGTGLVEPFGVHRHGPAHGPCLLDSPIVGADSKPAGVPDRLFR</sequence>
<evidence type="ECO:0000313" key="2">
    <source>
        <dbReference type="EMBL" id="CAD8743155.1"/>
    </source>
</evidence>
<accession>A0A6T8K9K2</accession>
<feature type="signal peptide" evidence="1">
    <location>
        <begin position="1"/>
        <end position="22"/>
    </location>
</feature>